<sequence>MKKNFAAAAFLTLSMAFDGAFAAGTNSISVTDDLGQTLTLARPAQRVVSLAPHVTELLFAAGAGDKIVATVKYSDFPEAAKQIPRIGDLRQIDLERVIAMKPDLVVVWMHGSFDRQLDKLRQAGVPFFFSEPHKLEDIPLALRKLGQLTGSEARSEPAAKEFQQQISLLQQKYAQRPVVRTFYQVWNKPLYTLNGKHIINDVFRYCGAQNVFASLEAAAPVVNIEAVVKENPELILTGEMRHKDSQFELWKPFSTLHAVRAGNLIALDGDLMNRPGPRIIDGAKQVCEALDQVRQKRTGMK</sequence>
<dbReference type="EMBL" id="BMYU01000005">
    <property type="protein sequence ID" value="GGX44912.1"/>
    <property type="molecule type" value="Genomic_DNA"/>
</dbReference>
<evidence type="ECO:0000256" key="2">
    <source>
        <dbReference type="SAM" id="SignalP"/>
    </source>
</evidence>
<dbReference type="PANTHER" id="PTHR30535">
    <property type="entry name" value="VITAMIN B12-BINDING PROTEIN"/>
    <property type="match status" value="1"/>
</dbReference>
<gene>
    <name evidence="4" type="primary">btuF</name>
    <name evidence="4" type="ORF">GCM10010946_24370</name>
</gene>
<feature type="chain" id="PRO_5046101992" evidence="2">
    <location>
        <begin position="23"/>
        <end position="301"/>
    </location>
</feature>
<dbReference type="InterPro" id="IPR054828">
    <property type="entry name" value="Vit_B12_bind_prot"/>
</dbReference>
<dbReference type="PANTHER" id="PTHR30535:SF34">
    <property type="entry name" value="MOLYBDATE-BINDING PROTEIN MOLA"/>
    <property type="match status" value="1"/>
</dbReference>
<dbReference type="RefSeq" id="WP_189357461.1">
    <property type="nucleotide sequence ID" value="NZ_BMYU01000005.1"/>
</dbReference>
<evidence type="ECO:0000256" key="1">
    <source>
        <dbReference type="ARBA" id="ARBA00022729"/>
    </source>
</evidence>
<feature type="signal peptide" evidence="2">
    <location>
        <begin position="1"/>
        <end position="22"/>
    </location>
</feature>
<evidence type="ECO:0000259" key="3">
    <source>
        <dbReference type="PROSITE" id="PS50983"/>
    </source>
</evidence>
<proteinExistence type="predicted"/>
<dbReference type="PROSITE" id="PS50983">
    <property type="entry name" value="FE_B12_PBP"/>
    <property type="match status" value="1"/>
</dbReference>
<keyword evidence="1 2" id="KW-0732">Signal</keyword>
<name>A0ABQ2Y027_9BURK</name>
<dbReference type="Proteomes" id="UP000653343">
    <property type="component" value="Unassembled WGS sequence"/>
</dbReference>
<keyword evidence="5" id="KW-1185">Reference proteome</keyword>
<protein>
    <submittedName>
        <fullName evidence="4">Cobalamin-binding protein</fullName>
    </submittedName>
</protein>
<evidence type="ECO:0000313" key="5">
    <source>
        <dbReference type="Proteomes" id="UP000653343"/>
    </source>
</evidence>
<dbReference type="Gene3D" id="3.40.50.1980">
    <property type="entry name" value="Nitrogenase molybdenum iron protein domain"/>
    <property type="match status" value="2"/>
</dbReference>
<organism evidence="4 5">
    <name type="scientific">Undibacterium squillarum</name>
    <dbReference type="NCBI Taxonomy" id="1131567"/>
    <lineage>
        <taxon>Bacteria</taxon>
        <taxon>Pseudomonadati</taxon>
        <taxon>Pseudomonadota</taxon>
        <taxon>Betaproteobacteria</taxon>
        <taxon>Burkholderiales</taxon>
        <taxon>Oxalobacteraceae</taxon>
        <taxon>Undibacterium</taxon>
    </lineage>
</organism>
<dbReference type="NCBIfam" id="NF038402">
    <property type="entry name" value="TroA_like"/>
    <property type="match status" value="1"/>
</dbReference>
<reference evidence="5" key="1">
    <citation type="journal article" date="2019" name="Int. J. Syst. Evol. Microbiol.">
        <title>The Global Catalogue of Microorganisms (GCM) 10K type strain sequencing project: providing services to taxonomists for standard genome sequencing and annotation.</title>
        <authorList>
            <consortium name="The Broad Institute Genomics Platform"/>
            <consortium name="The Broad Institute Genome Sequencing Center for Infectious Disease"/>
            <person name="Wu L."/>
            <person name="Ma J."/>
        </authorList>
    </citation>
    <scope>NUCLEOTIDE SEQUENCE [LARGE SCALE GENOMIC DNA]</scope>
    <source>
        <strain evidence="5">KCTC 23917</strain>
    </source>
</reference>
<accession>A0ABQ2Y027</accession>
<dbReference type="InterPro" id="IPR050902">
    <property type="entry name" value="ABC_Transporter_SBP"/>
</dbReference>
<dbReference type="SUPFAM" id="SSF53807">
    <property type="entry name" value="Helical backbone' metal receptor"/>
    <property type="match status" value="1"/>
</dbReference>
<dbReference type="Pfam" id="PF01497">
    <property type="entry name" value="Peripla_BP_2"/>
    <property type="match status" value="1"/>
</dbReference>
<dbReference type="CDD" id="cd01144">
    <property type="entry name" value="BtuF"/>
    <property type="match status" value="1"/>
</dbReference>
<evidence type="ECO:0000313" key="4">
    <source>
        <dbReference type="EMBL" id="GGX44912.1"/>
    </source>
</evidence>
<feature type="domain" description="Fe/B12 periplasmic-binding" evidence="3">
    <location>
        <begin position="46"/>
        <end position="294"/>
    </location>
</feature>
<comment type="caution">
    <text evidence="4">The sequence shown here is derived from an EMBL/GenBank/DDBJ whole genome shotgun (WGS) entry which is preliminary data.</text>
</comment>
<dbReference type="InterPro" id="IPR002491">
    <property type="entry name" value="ABC_transptr_periplasmic_BD"/>
</dbReference>